<dbReference type="PANTHER" id="PTHR10924:SF6">
    <property type="entry name" value="SOLUTE CARRIER FAMILY 49 MEMBER A3"/>
    <property type="match status" value="1"/>
</dbReference>
<comment type="subcellular location">
    <subcellularLocation>
        <location evidence="1">Membrane</location>
        <topology evidence="1">Multi-pass membrane protein</topology>
    </subcellularLocation>
</comment>
<feature type="transmembrane region" description="Helical" evidence="6">
    <location>
        <begin position="164"/>
        <end position="184"/>
    </location>
</feature>
<keyword evidence="2 6" id="KW-0812">Transmembrane</keyword>
<dbReference type="AlphaFoldDB" id="A0A0N4T320"/>
<accession>A0A0N4T320</accession>
<evidence type="ECO:0000256" key="4">
    <source>
        <dbReference type="ARBA" id="ARBA00023136"/>
    </source>
</evidence>
<proteinExistence type="predicted"/>
<feature type="compositionally biased region" description="Low complexity" evidence="5">
    <location>
        <begin position="1"/>
        <end position="17"/>
    </location>
</feature>
<reference evidence="7" key="1">
    <citation type="submission" date="2017-02" db="UniProtKB">
        <authorList>
            <consortium name="WormBaseParasite"/>
        </authorList>
    </citation>
    <scope>IDENTIFICATION</scope>
</reference>
<name>A0A0N4T320_BRUPA</name>
<evidence type="ECO:0000256" key="3">
    <source>
        <dbReference type="ARBA" id="ARBA00022989"/>
    </source>
</evidence>
<dbReference type="WBParaSite" id="BPAG_0000260001-mRNA-1">
    <property type="protein sequence ID" value="BPAG_0000260001-mRNA-1"/>
    <property type="gene ID" value="BPAG_0000260001"/>
</dbReference>
<dbReference type="PANTHER" id="PTHR10924">
    <property type="entry name" value="MAJOR FACILITATOR SUPERFAMILY PROTEIN-RELATED"/>
    <property type="match status" value="1"/>
</dbReference>
<evidence type="ECO:0000256" key="1">
    <source>
        <dbReference type="ARBA" id="ARBA00004141"/>
    </source>
</evidence>
<sequence>MENYHSKTVTKVPTTKSKNIRKRKEKKNIPFPQQRKPKKKSKMTAQPSVVPNNKLRPMALKNLQYLFSKNESAKLKFSGDIEIVYLLTTVFIVVHLNNDGTINIESKYATNRRIIGVLSEMDLAIHRISYHSCRIIEQFKYNVIVFAFIYNYVDVFYGMNKQRIGFHWFFIICTIPIDLFSIWMSSSFGLRFDILIVAWTNSIGTTMRLISSFLPLQIRFPVGIFGQAVTACACIAGSCFPENQRALATTIGIMANILSS</sequence>
<keyword evidence="4 6" id="KW-0472">Membrane</keyword>
<evidence type="ECO:0000256" key="2">
    <source>
        <dbReference type="ARBA" id="ARBA00022692"/>
    </source>
</evidence>
<dbReference type="STRING" id="6280.A0A0N4T320"/>
<feature type="region of interest" description="Disordered" evidence="5">
    <location>
        <begin position="1"/>
        <end position="48"/>
    </location>
</feature>
<evidence type="ECO:0000313" key="7">
    <source>
        <dbReference type="WBParaSite" id="BPAG_0000260001-mRNA-1"/>
    </source>
</evidence>
<evidence type="ECO:0000256" key="6">
    <source>
        <dbReference type="SAM" id="Phobius"/>
    </source>
</evidence>
<dbReference type="GO" id="GO:0016020">
    <property type="term" value="C:membrane"/>
    <property type="evidence" value="ECO:0007669"/>
    <property type="project" value="UniProtKB-SubCell"/>
</dbReference>
<evidence type="ECO:0000256" key="5">
    <source>
        <dbReference type="SAM" id="MobiDB-lite"/>
    </source>
</evidence>
<protein>
    <submittedName>
        <fullName evidence="7">Pecanex-like protein</fullName>
    </submittedName>
</protein>
<keyword evidence="3 6" id="KW-1133">Transmembrane helix</keyword>
<organism evidence="7">
    <name type="scientific">Brugia pahangi</name>
    <name type="common">Filarial nematode worm</name>
    <dbReference type="NCBI Taxonomy" id="6280"/>
    <lineage>
        <taxon>Eukaryota</taxon>
        <taxon>Metazoa</taxon>
        <taxon>Ecdysozoa</taxon>
        <taxon>Nematoda</taxon>
        <taxon>Chromadorea</taxon>
        <taxon>Rhabditida</taxon>
        <taxon>Spirurina</taxon>
        <taxon>Spiruromorpha</taxon>
        <taxon>Filarioidea</taxon>
        <taxon>Onchocercidae</taxon>
        <taxon>Brugia</taxon>
    </lineage>
</organism>
<feature type="transmembrane region" description="Helical" evidence="6">
    <location>
        <begin position="139"/>
        <end position="157"/>
    </location>
</feature>
<dbReference type="InterPro" id="IPR049680">
    <property type="entry name" value="FLVCR1-2_SLC49-like"/>
</dbReference>